<feature type="region of interest" description="Disordered" evidence="1">
    <location>
        <begin position="1"/>
        <end position="30"/>
    </location>
</feature>
<dbReference type="AlphaFoldDB" id="A0A8A1MQQ9"/>
<proteinExistence type="predicted"/>
<sequence length="105" mass="11451">MRSVEPASGASFAAMDNPQLQQQQPLDIPPEFSDIRGPIYLTAQTLIQQVAYALSDKLFTYSPDTFDLDVAVKQWASQVQLNANGSPTAVLVPLLWATSSPRTLT</sequence>
<dbReference type="VEuPathDB" id="FungiDB:I7I51_07254"/>
<evidence type="ECO:0000313" key="3">
    <source>
        <dbReference type="Proteomes" id="UP000663671"/>
    </source>
</evidence>
<name>A0A8A1MQQ9_AJECA</name>
<evidence type="ECO:0000256" key="1">
    <source>
        <dbReference type="SAM" id="MobiDB-lite"/>
    </source>
</evidence>
<organism evidence="2 3">
    <name type="scientific">Ajellomyces capsulatus</name>
    <name type="common">Darling's disease fungus</name>
    <name type="synonym">Histoplasma capsulatum</name>
    <dbReference type="NCBI Taxonomy" id="5037"/>
    <lineage>
        <taxon>Eukaryota</taxon>
        <taxon>Fungi</taxon>
        <taxon>Dikarya</taxon>
        <taxon>Ascomycota</taxon>
        <taxon>Pezizomycotina</taxon>
        <taxon>Eurotiomycetes</taxon>
        <taxon>Eurotiomycetidae</taxon>
        <taxon>Onygenales</taxon>
        <taxon>Ajellomycetaceae</taxon>
        <taxon>Histoplasma</taxon>
    </lineage>
</organism>
<gene>
    <name evidence="2" type="primary">MET10</name>
    <name evidence="2" type="ORF">I7I51_07254</name>
</gene>
<evidence type="ECO:0000313" key="2">
    <source>
        <dbReference type="EMBL" id="QSS66397.1"/>
    </source>
</evidence>
<dbReference type="EMBL" id="CP069115">
    <property type="protein sequence ID" value="QSS66397.1"/>
    <property type="molecule type" value="Genomic_DNA"/>
</dbReference>
<reference evidence="2" key="1">
    <citation type="submission" date="2021-01" db="EMBL/GenBank/DDBJ databases">
        <title>Chromosome-level genome assembly of a human fungal pathogen reveals clustering of transcriptionally co-regulated genes.</title>
        <authorList>
            <person name="Voorhies M."/>
            <person name="Cohen S."/>
            <person name="Shea T.P."/>
            <person name="Petrus S."/>
            <person name="Munoz J.F."/>
            <person name="Poplawski S."/>
            <person name="Goldman W.E."/>
            <person name="Michael T."/>
            <person name="Cuomo C.A."/>
            <person name="Sil A."/>
            <person name="Beyhan S."/>
        </authorList>
    </citation>
    <scope>NUCLEOTIDE SEQUENCE</scope>
    <source>
        <strain evidence="2">WU24</strain>
    </source>
</reference>
<accession>A0A8A1MQQ9</accession>
<dbReference type="Proteomes" id="UP000663671">
    <property type="component" value="Chromosome 3"/>
</dbReference>
<protein>
    <submittedName>
        <fullName evidence="2">Sulfite reductase flavoprotein component</fullName>
    </submittedName>
</protein>
<dbReference type="OrthoDB" id="1856718at2759"/>
<dbReference type="Gene3D" id="3.40.50.970">
    <property type="match status" value="1"/>
</dbReference>